<dbReference type="EMBL" id="PFAS01000006">
    <property type="protein sequence ID" value="PIT94167.1"/>
    <property type="molecule type" value="Genomic_DNA"/>
</dbReference>
<dbReference type="PANTHER" id="PTHR30511">
    <property type="entry name" value="ALANINE RACEMASE"/>
    <property type="match status" value="1"/>
</dbReference>
<evidence type="ECO:0000256" key="1">
    <source>
        <dbReference type="ARBA" id="ARBA00001933"/>
    </source>
</evidence>
<name>A0A2M6WMZ8_9BACT</name>
<dbReference type="AlphaFoldDB" id="A0A2M6WMZ8"/>
<dbReference type="FunFam" id="3.20.20.10:FF:000002">
    <property type="entry name" value="Alanine racemase"/>
    <property type="match status" value="1"/>
</dbReference>
<evidence type="ECO:0000256" key="6">
    <source>
        <dbReference type="PIRSR" id="PIRSR600821-52"/>
    </source>
</evidence>
<evidence type="ECO:0000256" key="5">
    <source>
        <dbReference type="PIRSR" id="PIRSR600821-50"/>
    </source>
</evidence>
<dbReference type="UniPathway" id="UPA00042">
    <property type="reaction ID" value="UER00497"/>
</dbReference>
<feature type="binding site" evidence="4 6">
    <location>
        <position position="138"/>
    </location>
    <ligand>
        <name>substrate</name>
    </ligand>
</feature>
<dbReference type="NCBIfam" id="TIGR00492">
    <property type="entry name" value="alr"/>
    <property type="match status" value="1"/>
</dbReference>
<dbReference type="SUPFAM" id="SSF50621">
    <property type="entry name" value="Alanine racemase C-terminal domain-like"/>
    <property type="match status" value="1"/>
</dbReference>
<dbReference type="Pfam" id="PF00842">
    <property type="entry name" value="Ala_racemase_C"/>
    <property type="match status" value="1"/>
</dbReference>
<dbReference type="PRINTS" id="PR00992">
    <property type="entry name" value="ALARACEMASE"/>
</dbReference>
<evidence type="ECO:0000256" key="2">
    <source>
        <dbReference type="ARBA" id="ARBA00022898"/>
    </source>
</evidence>
<accession>A0A2M6WMZ8</accession>
<gene>
    <name evidence="8" type="primary">alr</name>
    <name evidence="8" type="ORF">COU00_00635</name>
</gene>
<proteinExistence type="inferred from homology"/>
<feature type="modified residue" description="N6-(pyridoxal phosphate)lysine" evidence="4 5">
    <location>
        <position position="36"/>
    </location>
</feature>
<feature type="active site" description="Proton acceptor; specific for D-alanine" evidence="4">
    <location>
        <position position="36"/>
    </location>
</feature>
<dbReference type="InterPro" id="IPR020622">
    <property type="entry name" value="Ala_racemase_pyridoxalP-BS"/>
</dbReference>
<dbReference type="InterPro" id="IPR029066">
    <property type="entry name" value="PLP-binding_barrel"/>
</dbReference>
<dbReference type="Proteomes" id="UP000229335">
    <property type="component" value="Unassembled WGS sequence"/>
</dbReference>
<keyword evidence="3 4" id="KW-0413">Isomerase</keyword>
<evidence type="ECO:0000313" key="9">
    <source>
        <dbReference type="Proteomes" id="UP000229335"/>
    </source>
</evidence>
<comment type="catalytic activity">
    <reaction evidence="4">
        <text>L-alanine = D-alanine</text>
        <dbReference type="Rhea" id="RHEA:20249"/>
        <dbReference type="ChEBI" id="CHEBI:57416"/>
        <dbReference type="ChEBI" id="CHEBI:57972"/>
        <dbReference type="EC" id="5.1.1.1"/>
    </reaction>
</comment>
<dbReference type="GO" id="GO:0030170">
    <property type="term" value="F:pyridoxal phosphate binding"/>
    <property type="evidence" value="ECO:0007669"/>
    <property type="project" value="UniProtKB-UniRule"/>
</dbReference>
<dbReference type="PROSITE" id="PS00395">
    <property type="entry name" value="ALANINE_RACEMASE"/>
    <property type="match status" value="1"/>
</dbReference>
<keyword evidence="2 4" id="KW-0663">Pyridoxal phosphate</keyword>
<dbReference type="GO" id="GO:0005829">
    <property type="term" value="C:cytosol"/>
    <property type="evidence" value="ECO:0007669"/>
    <property type="project" value="TreeGrafter"/>
</dbReference>
<evidence type="ECO:0000313" key="8">
    <source>
        <dbReference type="EMBL" id="PIT94167.1"/>
    </source>
</evidence>
<organism evidence="8 9">
    <name type="scientific">Candidatus Falkowbacteria bacterium CG10_big_fil_rev_8_21_14_0_10_43_11</name>
    <dbReference type="NCBI Taxonomy" id="1974568"/>
    <lineage>
        <taxon>Bacteria</taxon>
        <taxon>Candidatus Falkowiibacteriota</taxon>
    </lineage>
</organism>
<feature type="active site" description="Proton acceptor; specific for L-alanine" evidence="4">
    <location>
        <position position="263"/>
    </location>
</feature>
<comment type="pathway">
    <text evidence="4">Amino-acid biosynthesis; D-alanine biosynthesis; D-alanine from L-alanine: step 1/1.</text>
</comment>
<dbReference type="SMART" id="SM01005">
    <property type="entry name" value="Ala_racemase_C"/>
    <property type="match status" value="1"/>
</dbReference>
<comment type="cofactor">
    <cofactor evidence="1 4 5">
        <name>pyridoxal 5'-phosphate</name>
        <dbReference type="ChEBI" id="CHEBI:597326"/>
    </cofactor>
</comment>
<comment type="similarity">
    <text evidence="4">Belongs to the alanine racemase family.</text>
</comment>
<dbReference type="InterPro" id="IPR001608">
    <property type="entry name" value="Ala_racemase_N"/>
</dbReference>
<dbReference type="Gene3D" id="2.40.37.10">
    <property type="entry name" value="Lyase, Ornithine Decarboxylase, Chain A, domain 1"/>
    <property type="match status" value="1"/>
</dbReference>
<sequence>MNSLSWVEINTRAIAHNIKEIRGILPHGYKVAAVIKSNAYGHGMIPMARFLEKEKLADYLAVVNDEEALSLRAAKIKLPILVLSYWAEKNLPELIKNNIELAVYSIRQIKAIAACAETKHCLVSALKIHLKFDTGMRRLGFAPEEVERVIAIIQRVPQIKIQGIFSHFADAENEIFTKHQIEKFRKIVGKVNKRVKIPITHVAASAGSLFMRDGNFNMARIGIAMYGLGSLVKSGKLNLKPALSWKTKVAQVKKIKPGEKIGYGLTYQFKKAAKVAVLPIGYADGYDRRLSNCGEVIIKGKRCPVRGRACMNLMMAEVDKSAREGDEVILIGRQGRQAITADELAQKIGTINYEIIARINPEIKRIFK</sequence>
<reference evidence="9" key="1">
    <citation type="submission" date="2017-09" db="EMBL/GenBank/DDBJ databases">
        <title>Depth-based differentiation of microbial function through sediment-hosted aquifers and enrichment of novel symbionts in the deep terrestrial subsurface.</title>
        <authorList>
            <person name="Probst A.J."/>
            <person name="Ladd B."/>
            <person name="Jarett J.K."/>
            <person name="Geller-Mcgrath D.E."/>
            <person name="Sieber C.M.K."/>
            <person name="Emerson J.B."/>
            <person name="Anantharaman K."/>
            <person name="Thomas B.C."/>
            <person name="Malmstrom R."/>
            <person name="Stieglmeier M."/>
            <person name="Klingl A."/>
            <person name="Woyke T."/>
            <person name="Ryan C.M."/>
            <person name="Banfield J.F."/>
        </authorList>
    </citation>
    <scope>NUCLEOTIDE SEQUENCE [LARGE SCALE GENOMIC DNA]</scope>
</reference>
<evidence type="ECO:0000259" key="7">
    <source>
        <dbReference type="SMART" id="SM01005"/>
    </source>
</evidence>
<comment type="caution">
    <text evidence="8">The sequence shown here is derived from an EMBL/GenBank/DDBJ whole genome shotgun (WGS) entry which is preliminary data.</text>
</comment>
<dbReference type="GO" id="GO:0008784">
    <property type="term" value="F:alanine racemase activity"/>
    <property type="evidence" value="ECO:0007669"/>
    <property type="project" value="UniProtKB-UniRule"/>
</dbReference>
<comment type="function">
    <text evidence="4">Catalyzes the interconversion of L-alanine and D-alanine. May also act on other amino acids.</text>
</comment>
<dbReference type="InterPro" id="IPR000821">
    <property type="entry name" value="Ala_racemase"/>
</dbReference>
<dbReference type="Gene3D" id="3.20.20.10">
    <property type="entry name" value="Alanine racemase"/>
    <property type="match status" value="1"/>
</dbReference>
<dbReference type="GO" id="GO:0030632">
    <property type="term" value="P:D-alanine biosynthetic process"/>
    <property type="evidence" value="ECO:0007669"/>
    <property type="project" value="UniProtKB-UniRule"/>
</dbReference>
<dbReference type="CDD" id="cd00430">
    <property type="entry name" value="PLPDE_III_AR"/>
    <property type="match status" value="1"/>
</dbReference>
<dbReference type="EC" id="5.1.1.1" evidence="4"/>
<dbReference type="SUPFAM" id="SSF51419">
    <property type="entry name" value="PLP-binding barrel"/>
    <property type="match status" value="1"/>
</dbReference>
<evidence type="ECO:0000256" key="3">
    <source>
        <dbReference type="ARBA" id="ARBA00023235"/>
    </source>
</evidence>
<evidence type="ECO:0000256" key="4">
    <source>
        <dbReference type="HAMAP-Rule" id="MF_01201"/>
    </source>
</evidence>
<dbReference type="Pfam" id="PF01168">
    <property type="entry name" value="Ala_racemase_N"/>
    <property type="match status" value="1"/>
</dbReference>
<dbReference type="PANTHER" id="PTHR30511:SF0">
    <property type="entry name" value="ALANINE RACEMASE, CATABOLIC-RELATED"/>
    <property type="match status" value="1"/>
</dbReference>
<dbReference type="InterPro" id="IPR009006">
    <property type="entry name" value="Ala_racemase/Decarboxylase_C"/>
</dbReference>
<protein>
    <recommendedName>
        <fullName evidence="4">Alanine racemase</fullName>
        <ecNumber evidence="4">5.1.1.1</ecNumber>
    </recommendedName>
</protein>
<feature type="binding site" evidence="4 6">
    <location>
        <position position="311"/>
    </location>
    <ligand>
        <name>substrate</name>
    </ligand>
</feature>
<feature type="domain" description="Alanine racemase C-terminal" evidence="7">
    <location>
        <begin position="242"/>
        <end position="368"/>
    </location>
</feature>
<dbReference type="HAMAP" id="MF_01201">
    <property type="entry name" value="Ala_racemase"/>
    <property type="match status" value="1"/>
</dbReference>
<dbReference type="InterPro" id="IPR011079">
    <property type="entry name" value="Ala_racemase_C"/>
</dbReference>